<organism evidence="5 6">
    <name type="scientific">Sporothrix stenoceras</name>
    <dbReference type="NCBI Taxonomy" id="5173"/>
    <lineage>
        <taxon>Eukaryota</taxon>
        <taxon>Fungi</taxon>
        <taxon>Dikarya</taxon>
        <taxon>Ascomycota</taxon>
        <taxon>Pezizomycotina</taxon>
        <taxon>Sordariomycetes</taxon>
        <taxon>Sordariomycetidae</taxon>
        <taxon>Ophiostomatales</taxon>
        <taxon>Ophiostomataceae</taxon>
        <taxon>Sporothrix</taxon>
    </lineage>
</organism>
<dbReference type="PANTHER" id="PTHR22765:SF413">
    <property type="entry name" value="FINGER DOMAIN PROTEIN, PUTATIVE (AFU_ORTHOLOGUE AFUA_1G04600)-RELATED"/>
    <property type="match status" value="1"/>
</dbReference>
<dbReference type="Pfam" id="PF13639">
    <property type="entry name" value="zf-RING_2"/>
    <property type="match status" value="1"/>
</dbReference>
<feature type="region of interest" description="Disordered" evidence="2">
    <location>
        <begin position="298"/>
        <end position="360"/>
    </location>
</feature>
<keyword evidence="6" id="KW-1185">Reference proteome</keyword>
<feature type="transmembrane region" description="Helical" evidence="3">
    <location>
        <begin position="233"/>
        <end position="259"/>
    </location>
</feature>
<dbReference type="InterPro" id="IPR001841">
    <property type="entry name" value="Znf_RING"/>
</dbReference>
<evidence type="ECO:0000259" key="4">
    <source>
        <dbReference type="PROSITE" id="PS50089"/>
    </source>
</evidence>
<keyword evidence="1" id="KW-0479">Metal-binding</keyword>
<dbReference type="InterPro" id="IPR013083">
    <property type="entry name" value="Znf_RING/FYVE/PHD"/>
</dbReference>
<dbReference type="PANTHER" id="PTHR22765">
    <property type="entry name" value="RING FINGER AND PROTEASE ASSOCIATED DOMAIN-CONTAINING"/>
    <property type="match status" value="1"/>
</dbReference>
<dbReference type="SUPFAM" id="SSF57850">
    <property type="entry name" value="RING/U-box"/>
    <property type="match status" value="1"/>
</dbReference>
<feature type="compositionally biased region" description="Low complexity" evidence="2">
    <location>
        <begin position="329"/>
        <end position="348"/>
    </location>
</feature>
<feature type="compositionally biased region" description="Low complexity" evidence="2">
    <location>
        <begin position="393"/>
        <end position="403"/>
    </location>
</feature>
<dbReference type="SMART" id="SM00184">
    <property type="entry name" value="RING"/>
    <property type="match status" value="1"/>
</dbReference>
<feature type="compositionally biased region" description="Polar residues" evidence="2">
    <location>
        <begin position="378"/>
        <end position="391"/>
    </location>
</feature>
<feature type="domain" description="RING-type" evidence="4">
    <location>
        <begin position="425"/>
        <end position="468"/>
    </location>
</feature>
<evidence type="ECO:0000256" key="1">
    <source>
        <dbReference type="PROSITE-ProRule" id="PRU00175"/>
    </source>
</evidence>
<evidence type="ECO:0000256" key="3">
    <source>
        <dbReference type="SAM" id="Phobius"/>
    </source>
</evidence>
<comment type="caution">
    <text evidence="5">The sequence shown here is derived from an EMBL/GenBank/DDBJ whole genome shotgun (WGS) entry which is preliminary data.</text>
</comment>
<dbReference type="EMBL" id="JAWCUI010000006">
    <property type="protein sequence ID" value="KAL1901893.1"/>
    <property type="molecule type" value="Genomic_DNA"/>
</dbReference>
<accession>A0ABR3ZMG1</accession>
<keyword evidence="3" id="KW-0812">Transmembrane</keyword>
<name>A0ABR3ZMG1_9PEZI</name>
<keyword evidence="3" id="KW-0472">Membrane</keyword>
<evidence type="ECO:0000256" key="2">
    <source>
        <dbReference type="SAM" id="MobiDB-lite"/>
    </source>
</evidence>
<feature type="region of interest" description="Disordered" evidence="2">
    <location>
        <begin position="378"/>
        <end position="403"/>
    </location>
</feature>
<dbReference type="Proteomes" id="UP001583186">
    <property type="component" value="Unassembled WGS sequence"/>
</dbReference>
<dbReference type="InterPro" id="IPR051826">
    <property type="entry name" value="E3_ubiquitin-ligase_domain"/>
</dbReference>
<keyword evidence="3" id="KW-1133">Transmembrane helix</keyword>
<dbReference type="PROSITE" id="PS50089">
    <property type="entry name" value="ZF_RING_2"/>
    <property type="match status" value="1"/>
</dbReference>
<sequence length="600" mass="66393">MSSCCPRLDCRLTFPRLLFSDPIYEGVDTVPSTILRNLTAVSGDIAYSDHVTDNLTVLLSKYTETQNGLLQGLLYVPDLALNDPCTISERDYVPDSAVRQGNLPATNYNLIALAPWYSVACTKSYLSSARYDPLRAFIFYQPTNDTTKPPGPDSDVWDLQDNGAWKLDNHYPIFAVSGALGQEMMYQLSLYSGNLTDVPFGENISQLYNPDPDDYVRIWTELTVSTPTGLPNVWVFILAVIGVLLAVITLTSLSMHFMWRRRRASLQRRVAIGEINLEAMGIKRLTVPASHIQKFPLFTYNYDPPPPQPRSPPPPSISQSPPASPTTEAASTVPPLSSTPPSAVLASRRLSRRSSTRPHQSLDAALDAALDNEIFANSNSTSDTRSQSASDHSVPAVPSAVPASPVAETIPESPVMGDLEFQPMCQICLEPYQNRVTIIRELSCGHIFHPECIDEFLAHVSSLCPLCKTSMLPRGYCPQITNAMVRRERAIRRLRERVTVDDGLPGGSVGDRGRIHSWSSSIKKHLHSATDRLSMPPSFGTITQDRESGIELKNQPILRTHSIPQLPAMNTSEATRRRMARLAGIQLRDLQPEKDETCKL</sequence>
<protein>
    <recommendedName>
        <fullName evidence="4">RING-type domain-containing protein</fullName>
    </recommendedName>
</protein>
<evidence type="ECO:0000313" key="5">
    <source>
        <dbReference type="EMBL" id="KAL1901893.1"/>
    </source>
</evidence>
<keyword evidence="1" id="KW-0863">Zinc-finger</keyword>
<reference evidence="5 6" key="1">
    <citation type="journal article" date="2024" name="IMA Fungus">
        <title>IMA Genome - F19 : A genome assembly and annotation guide to empower mycologists, including annotated draft genome sequences of Ceratocystis pirilliformis, Diaporthe australafricana, Fusarium ophioides, Paecilomyces lecythidis, and Sporothrix stenoceras.</title>
        <authorList>
            <person name="Aylward J."/>
            <person name="Wilson A.M."/>
            <person name="Visagie C.M."/>
            <person name="Spraker J."/>
            <person name="Barnes I."/>
            <person name="Buitendag C."/>
            <person name="Ceriani C."/>
            <person name="Del Mar Angel L."/>
            <person name="du Plessis D."/>
            <person name="Fuchs T."/>
            <person name="Gasser K."/>
            <person name="Kramer D."/>
            <person name="Li W."/>
            <person name="Munsamy K."/>
            <person name="Piso A."/>
            <person name="Price J.L."/>
            <person name="Sonnekus B."/>
            <person name="Thomas C."/>
            <person name="van der Nest A."/>
            <person name="van Dijk A."/>
            <person name="van Heerden A."/>
            <person name="van Vuuren N."/>
            <person name="Yilmaz N."/>
            <person name="Duong T.A."/>
            <person name="van der Merwe N.A."/>
            <person name="Wingfield M.J."/>
            <person name="Wingfield B.D."/>
        </authorList>
    </citation>
    <scope>NUCLEOTIDE SEQUENCE [LARGE SCALE GENOMIC DNA]</scope>
    <source>
        <strain evidence="5 6">CMW 5346</strain>
    </source>
</reference>
<evidence type="ECO:0000313" key="6">
    <source>
        <dbReference type="Proteomes" id="UP001583186"/>
    </source>
</evidence>
<proteinExistence type="predicted"/>
<gene>
    <name evidence="5" type="ORF">Sste5346_001598</name>
</gene>
<keyword evidence="1" id="KW-0862">Zinc</keyword>
<dbReference type="Gene3D" id="3.30.40.10">
    <property type="entry name" value="Zinc/RING finger domain, C3HC4 (zinc finger)"/>
    <property type="match status" value="1"/>
</dbReference>
<feature type="compositionally biased region" description="Pro residues" evidence="2">
    <location>
        <begin position="303"/>
        <end position="316"/>
    </location>
</feature>